<protein>
    <submittedName>
        <fullName evidence="4">Nitroreductase</fullName>
    </submittedName>
</protein>
<accession>A0A840STY6</accession>
<dbReference type="GO" id="GO:0016491">
    <property type="term" value="F:oxidoreductase activity"/>
    <property type="evidence" value="ECO:0007669"/>
    <property type="project" value="UniProtKB-KW"/>
</dbReference>
<evidence type="ECO:0000259" key="3">
    <source>
        <dbReference type="Pfam" id="PF00881"/>
    </source>
</evidence>
<evidence type="ECO:0000256" key="1">
    <source>
        <dbReference type="ARBA" id="ARBA00007118"/>
    </source>
</evidence>
<evidence type="ECO:0000313" key="5">
    <source>
        <dbReference type="Proteomes" id="UP000549457"/>
    </source>
</evidence>
<dbReference type="AlphaFoldDB" id="A0A840STY6"/>
<dbReference type="InterPro" id="IPR029479">
    <property type="entry name" value="Nitroreductase"/>
</dbReference>
<dbReference type="InterPro" id="IPR000415">
    <property type="entry name" value="Nitroreductase-like"/>
</dbReference>
<feature type="domain" description="Nitroreductase" evidence="3">
    <location>
        <begin position="98"/>
        <end position="150"/>
    </location>
</feature>
<dbReference type="PANTHER" id="PTHR43673:SF10">
    <property type="entry name" value="NADH DEHYDROGENASE_NAD(P)H NITROREDUCTASE XCC3605-RELATED"/>
    <property type="match status" value="1"/>
</dbReference>
<evidence type="ECO:0000256" key="2">
    <source>
        <dbReference type="ARBA" id="ARBA00023002"/>
    </source>
</evidence>
<comment type="caution">
    <text evidence="4">The sequence shown here is derived from an EMBL/GenBank/DDBJ whole genome shotgun (WGS) entry which is preliminary data.</text>
</comment>
<gene>
    <name evidence="4" type="ORF">HNP73_004181</name>
</gene>
<comment type="similarity">
    <text evidence="1">Belongs to the nitroreductase family.</text>
</comment>
<feature type="domain" description="Nitroreductase" evidence="3">
    <location>
        <begin position="179"/>
        <end position="241"/>
    </location>
</feature>
<keyword evidence="5" id="KW-1185">Reference proteome</keyword>
<organism evidence="4 5">
    <name type="scientific">Amaricoccus macauensis</name>
    <dbReference type="NCBI Taxonomy" id="57001"/>
    <lineage>
        <taxon>Bacteria</taxon>
        <taxon>Pseudomonadati</taxon>
        <taxon>Pseudomonadota</taxon>
        <taxon>Alphaproteobacteria</taxon>
        <taxon>Rhodobacterales</taxon>
        <taxon>Paracoccaceae</taxon>
        <taxon>Amaricoccus</taxon>
    </lineage>
</organism>
<dbReference type="Pfam" id="PF00881">
    <property type="entry name" value="Nitroreductase"/>
    <property type="match status" value="2"/>
</dbReference>
<evidence type="ECO:0000313" key="4">
    <source>
        <dbReference type="EMBL" id="MBB5224220.1"/>
    </source>
</evidence>
<dbReference type="CDD" id="cd02062">
    <property type="entry name" value="Nitro_FMN_reductase"/>
    <property type="match status" value="1"/>
</dbReference>
<dbReference type="Gene3D" id="3.40.109.10">
    <property type="entry name" value="NADH Oxidase"/>
    <property type="match status" value="1"/>
</dbReference>
<name>A0A840STY6_9RHOB</name>
<dbReference type="SUPFAM" id="SSF55469">
    <property type="entry name" value="FMN-dependent nitroreductase-like"/>
    <property type="match status" value="1"/>
</dbReference>
<sequence>MALPGAAAGHGLDTAQRLVSDVEDYVTRWGADEQTAIAIRTLGAWLTLNSGPQTRGLADRIAVLPDCNSDAGVHGGVEEVTRAEILAANSIDFARFAATRHSIRQYAAGDVPADTVRRAVAAAQFAPSSCNRQTTRVHVWTEPEAVARVLALQSGNRGFGDRLAGAAVVWTDLRNWTEAAERYNGYVDGGMFAMSLIYALHAEGLGTVPLNWSEEPQQDAALRALADLPESAQIVVLIGFGQLPDRLRVPHSHRRSLDSCLTLNPRLAP</sequence>
<dbReference type="PANTHER" id="PTHR43673">
    <property type="entry name" value="NAD(P)H NITROREDUCTASE YDGI-RELATED"/>
    <property type="match status" value="1"/>
</dbReference>
<dbReference type="EMBL" id="JACHFM010000005">
    <property type="protein sequence ID" value="MBB5224220.1"/>
    <property type="molecule type" value="Genomic_DNA"/>
</dbReference>
<reference evidence="4 5" key="1">
    <citation type="submission" date="2020-08" db="EMBL/GenBank/DDBJ databases">
        <title>Genomic Encyclopedia of Type Strains, Phase IV (KMG-IV): sequencing the most valuable type-strain genomes for metagenomic binning, comparative biology and taxonomic classification.</title>
        <authorList>
            <person name="Goeker M."/>
        </authorList>
    </citation>
    <scope>NUCLEOTIDE SEQUENCE [LARGE SCALE GENOMIC DNA]</scope>
    <source>
        <strain evidence="4 5">DSM 101730</strain>
    </source>
</reference>
<dbReference type="Proteomes" id="UP000549457">
    <property type="component" value="Unassembled WGS sequence"/>
</dbReference>
<dbReference type="RefSeq" id="WP_184154635.1">
    <property type="nucleotide sequence ID" value="NZ_JACHFM010000005.1"/>
</dbReference>
<proteinExistence type="inferred from homology"/>
<keyword evidence="2" id="KW-0560">Oxidoreductase</keyword>